<evidence type="ECO:0000256" key="8">
    <source>
        <dbReference type="ARBA" id="ARBA00023139"/>
    </source>
</evidence>
<keyword evidence="3 12" id="KW-0812">Transmembrane</keyword>
<feature type="repeat" description="ANK" evidence="11">
    <location>
        <begin position="104"/>
        <end position="133"/>
    </location>
</feature>
<dbReference type="InterPro" id="IPR001594">
    <property type="entry name" value="Palmitoyltrfase_DHHC"/>
</dbReference>
<evidence type="ECO:0000313" key="15">
    <source>
        <dbReference type="EMBL" id="CAK5271099.1"/>
    </source>
</evidence>
<evidence type="ECO:0000256" key="3">
    <source>
        <dbReference type="ARBA" id="ARBA00022692"/>
    </source>
</evidence>
<evidence type="ECO:0000256" key="1">
    <source>
        <dbReference type="ARBA" id="ARBA00004141"/>
    </source>
</evidence>
<sequence length="718" mass="78912">MQPPPPTTSAAVSQESATATDLSFTQALEQTGPEESSIFLAAQRGDIETVRELLVSGKAQATDRDPQNITALHWAAINAQVPTCRLLLEHGAEVDALGGDLVATPLQWAARNGYLYVIQLLIAHGADPTITDSQGYNSLHLVTHSSSVMPLLYLLHQPVNVDSRDAQGHTALMWAAYQGDALSVDLLLRHGASPTVTDDAGLTPLHWAVVRGNRVSIRKLMEKGAQIGAKDNEGRTPRDMAQELKSLGAWKRALEEGGWDDEGMKKTRPLSERNARIVIFCLPTIVFYVVFKTLAVLPWYTGILLAMAEFFGMHHVVTRVLLNKNSYTDTVSQTPYFAGIISASMIWVVFCWATRLIHQTQSHAFSHLCFALAVGLCAYNFFRAITLDPGVCPKPSSDAELKSIIEDLASEGRLNGQTFCLQCMARKPLRSKHCRVCDKCIARSDHHCPWVWNCVGSNNHRQFLIFVTTLVLGITLFDYLTYAYFSSITLPALDASVPPSTCPLPQNLCEITATDPFLVAVTFWATLQLTWTFVLLGSQYWQVARQMTTFEVSNLGRYGFMGGRGGASLQGQMGHRHTHSQEGEGLNSAPAAHGHSHGSGFLMNLLGFDRFTRGKAVDGLTRASKASNPFDLGLVRNCRDFWTNGKELGVEYERLYDVPLEGFEEARKRREREEQEDGLSAGGRKSSARKGLFMGMGLGMGRAGSSRGGYEPISQSQV</sequence>
<keyword evidence="5 12" id="KW-1133">Transmembrane helix</keyword>
<keyword evidence="12" id="KW-0808">Transferase</keyword>
<feature type="region of interest" description="Disordered" evidence="13">
    <location>
        <begin position="571"/>
        <end position="594"/>
    </location>
</feature>
<dbReference type="AlphaFoldDB" id="A0AAD2HAE1"/>
<dbReference type="Gene3D" id="1.25.40.20">
    <property type="entry name" value="Ankyrin repeat-containing domain"/>
    <property type="match status" value="1"/>
</dbReference>
<keyword evidence="7 12" id="KW-0472">Membrane</keyword>
<feature type="region of interest" description="Disordered" evidence="13">
    <location>
        <begin position="667"/>
        <end position="689"/>
    </location>
</feature>
<dbReference type="GO" id="GO:0016020">
    <property type="term" value="C:membrane"/>
    <property type="evidence" value="ECO:0007669"/>
    <property type="project" value="UniProtKB-SubCell"/>
</dbReference>
<feature type="repeat" description="ANK" evidence="11">
    <location>
        <begin position="167"/>
        <end position="199"/>
    </location>
</feature>
<evidence type="ECO:0000256" key="5">
    <source>
        <dbReference type="ARBA" id="ARBA00022989"/>
    </source>
</evidence>
<keyword evidence="4" id="KW-0677">Repeat</keyword>
<evidence type="ECO:0000256" key="12">
    <source>
        <dbReference type="RuleBase" id="RU079119"/>
    </source>
</evidence>
<reference evidence="15" key="1">
    <citation type="submission" date="2023-11" db="EMBL/GenBank/DDBJ databases">
        <authorList>
            <person name="De Vega J J."/>
            <person name="De Vega J J."/>
        </authorList>
    </citation>
    <scope>NUCLEOTIDE SEQUENCE</scope>
</reference>
<evidence type="ECO:0000259" key="14">
    <source>
        <dbReference type="Pfam" id="PF01529"/>
    </source>
</evidence>
<feature type="transmembrane region" description="Helical" evidence="12">
    <location>
        <begin position="297"/>
        <end position="322"/>
    </location>
</feature>
<dbReference type="PANTHER" id="PTHR24161">
    <property type="entry name" value="ANK_REP_REGION DOMAIN-CONTAINING PROTEIN-RELATED"/>
    <property type="match status" value="1"/>
</dbReference>
<comment type="caution">
    <text evidence="15">The sequence shown here is derived from an EMBL/GenBank/DDBJ whole genome shotgun (WGS) entry which is preliminary data.</text>
</comment>
<dbReference type="InterPro" id="IPR036770">
    <property type="entry name" value="Ankyrin_rpt-contain_sf"/>
</dbReference>
<name>A0AAD2HAE1_9AGAR</name>
<feature type="domain" description="Palmitoyltransferase DHHC" evidence="14">
    <location>
        <begin position="416"/>
        <end position="552"/>
    </location>
</feature>
<organism evidence="15 16">
    <name type="scientific">Mycena citricolor</name>
    <dbReference type="NCBI Taxonomy" id="2018698"/>
    <lineage>
        <taxon>Eukaryota</taxon>
        <taxon>Fungi</taxon>
        <taxon>Dikarya</taxon>
        <taxon>Basidiomycota</taxon>
        <taxon>Agaricomycotina</taxon>
        <taxon>Agaricomycetes</taxon>
        <taxon>Agaricomycetidae</taxon>
        <taxon>Agaricales</taxon>
        <taxon>Marasmiineae</taxon>
        <taxon>Mycenaceae</taxon>
        <taxon>Mycena</taxon>
    </lineage>
</organism>
<feature type="transmembrane region" description="Helical" evidence="12">
    <location>
        <begin position="274"/>
        <end position="291"/>
    </location>
</feature>
<dbReference type="EMBL" id="CAVNYO010000169">
    <property type="protein sequence ID" value="CAK5271099.1"/>
    <property type="molecule type" value="Genomic_DNA"/>
</dbReference>
<dbReference type="Pfam" id="PF01529">
    <property type="entry name" value="DHHC"/>
    <property type="match status" value="1"/>
</dbReference>
<comment type="catalytic activity">
    <reaction evidence="10 12">
        <text>L-cysteinyl-[protein] + hexadecanoyl-CoA = S-hexadecanoyl-L-cysteinyl-[protein] + CoA</text>
        <dbReference type="Rhea" id="RHEA:36683"/>
        <dbReference type="Rhea" id="RHEA-COMP:10131"/>
        <dbReference type="Rhea" id="RHEA-COMP:11032"/>
        <dbReference type="ChEBI" id="CHEBI:29950"/>
        <dbReference type="ChEBI" id="CHEBI:57287"/>
        <dbReference type="ChEBI" id="CHEBI:57379"/>
        <dbReference type="ChEBI" id="CHEBI:74151"/>
        <dbReference type="EC" id="2.3.1.225"/>
    </reaction>
</comment>
<comment type="domain">
    <text evidence="12">The DHHC domain is required for palmitoyltransferase activity.</text>
</comment>
<evidence type="ECO:0000256" key="6">
    <source>
        <dbReference type="ARBA" id="ARBA00023043"/>
    </source>
</evidence>
<feature type="transmembrane region" description="Helical" evidence="12">
    <location>
        <begin position="517"/>
        <end position="537"/>
    </location>
</feature>
<keyword evidence="9" id="KW-0449">Lipoprotein</keyword>
<dbReference type="PROSITE" id="PS50088">
    <property type="entry name" value="ANK_REPEAT"/>
    <property type="match status" value="4"/>
</dbReference>
<dbReference type="GO" id="GO:0019706">
    <property type="term" value="F:protein-cysteine S-palmitoyltransferase activity"/>
    <property type="evidence" value="ECO:0007669"/>
    <property type="project" value="UniProtKB-EC"/>
</dbReference>
<feature type="repeat" description="ANK" evidence="11">
    <location>
        <begin position="200"/>
        <end position="232"/>
    </location>
</feature>
<protein>
    <recommendedName>
        <fullName evidence="12">Palmitoyltransferase</fullName>
        <ecNumber evidence="12">2.3.1.225</ecNumber>
    </recommendedName>
</protein>
<keyword evidence="6 11" id="KW-0040">ANK repeat</keyword>
<evidence type="ECO:0000256" key="11">
    <source>
        <dbReference type="PROSITE-ProRule" id="PRU00023"/>
    </source>
</evidence>
<evidence type="ECO:0000256" key="2">
    <source>
        <dbReference type="ARBA" id="ARBA00010104"/>
    </source>
</evidence>
<feature type="region of interest" description="Disordered" evidence="13">
    <location>
        <begin position="699"/>
        <end position="718"/>
    </location>
</feature>
<feature type="transmembrane region" description="Helical" evidence="12">
    <location>
        <begin position="334"/>
        <end position="358"/>
    </location>
</feature>
<feature type="transmembrane region" description="Helical" evidence="12">
    <location>
        <begin position="463"/>
        <end position="485"/>
    </location>
</feature>
<dbReference type="EC" id="2.3.1.225" evidence="12"/>
<feature type="transmembrane region" description="Helical" evidence="12">
    <location>
        <begin position="364"/>
        <end position="382"/>
    </location>
</feature>
<dbReference type="InterPro" id="IPR002110">
    <property type="entry name" value="Ankyrin_rpt"/>
</dbReference>
<dbReference type="PROSITE" id="PS50216">
    <property type="entry name" value="DHHC"/>
    <property type="match status" value="1"/>
</dbReference>
<evidence type="ECO:0000256" key="7">
    <source>
        <dbReference type="ARBA" id="ARBA00023136"/>
    </source>
</evidence>
<evidence type="ECO:0000256" key="10">
    <source>
        <dbReference type="ARBA" id="ARBA00048048"/>
    </source>
</evidence>
<comment type="similarity">
    <text evidence="2">Belongs to the DHHC palmitoyltransferase family. AKR/ZDHHC17 subfamily.</text>
</comment>
<dbReference type="PANTHER" id="PTHR24161:SF85">
    <property type="entry name" value="PALMITOYLTRANSFERASE HIP14"/>
    <property type="match status" value="1"/>
</dbReference>
<proteinExistence type="inferred from homology"/>
<keyword evidence="12" id="KW-0012">Acyltransferase</keyword>
<evidence type="ECO:0000256" key="9">
    <source>
        <dbReference type="ARBA" id="ARBA00023288"/>
    </source>
</evidence>
<comment type="subcellular location">
    <subcellularLocation>
        <location evidence="1">Membrane</location>
        <topology evidence="1">Multi-pass membrane protein</topology>
    </subcellularLocation>
</comment>
<evidence type="ECO:0000313" key="16">
    <source>
        <dbReference type="Proteomes" id="UP001295794"/>
    </source>
</evidence>
<evidence type="ECO:0000256" key="13">
    <source>
        <dbReference type="SAM" id="MobiDB-lite"/>
    </source>
</evidence>
<feature type="repeat" description="ANK" evidence="11">
    <location>
        <begin position="67"/>
        <end position="99"/>
    </location>
</feature>
<dbReference type="Pfam" id="PF12796">
    <property type="entry name" value="Ank_2"/>
    <property type="match status" value="2"/>
</dbReference>
<dbReference type="SUPFAM" id="SSF48403">
    <property type="entry name" value="Ankyrin repeat"/>
    <property type="match status" value="1"/>
</dbReference>
<keyword evidence="8" id="KW-0564">Palmitate</keyword>
<dbReference type="SMART" id="SM00248">
    <property type="entry name" value="ANK"/>
    <property type="match status" value="6"/>
</dbReference>
<evidence type="ECO:0000256" key="4">
    <source>
        <dbReference type="ARBA" id="ARBA00022737"/>
    </source>
</evidence>
<dbReference type="Proteomes" id="UP001295794">
    <property type="component" value="Unassembled WGS sequence"/>
</dbReference>
<dbReference type="PROSITE" id="PS50297">
    <property type="entry name" value="ANK_REP_REGION"/>
    <property type="match status" value="4"/>
</dbReference>
<keyword evidence="16" id="KW-1185">Reference proteome</keyword>
<accession>A0AAD2HAE1</accession>
<gene>
    <name evidence="15" type="ORF">MYCIT1_LOCUS15985</name>
</gene>